<sequence>MEHTQVPETQENEEVYRVNIDDEMRPSNEFIRENMYQNYSPAADPFQIRTSRVQQQGGLRRGSSSQRDTMTGFREYQRQSLQELHPNSFDEDDYNEFDTTVKIFESMELPNDTNFYWACIHAFKEERFWRKYRAERSTEDKLKFLQALTGYTRDNEYVGKRLESGQKFGSPTCGQWSSGF</sequence>
<dbReference type="AlphaFoldDB" id="A0A8X8AYZ0"/>
<gene>
    <name evidence="1" type="ORF">Bca52824_017999</name>
</gene>
<dbReference type="OrthoDB" id="1113374at2759"/>
<keyword evidence="2" id="KW-1185">Reference proteome</keyword>
<protein>
    <submittedName>
        <fullName evidence="1">Uncharacterized protein</fullName>
    </submittedName>
</protein>
<organism evidence="1 2">
    <name type="scientific">Brassica carinata</name>
    <name type="common">Ethiopian mustard</name>
    <name type="synonym">Abyssinian cabbage</name>
    <dbReference type="NCBI Taxonomy" id="52824"/>
    <lineage>
        <taxon>Eukaryota</taxon>
        <taxon>Viridiplantae</taxon>
        <taxon>Streptophyta</taxon>
        <taxon>Embryophyta</taxon>
        <taxon>Tracheophyta</taxon>
        <taxon>Spermatophyta</taxon>
        <taxon>Magnoliopsida</taxon>
        <taxon>eudicotyledons</taxon>
        <taxon>Gunneridae</taxon>
        <taxon>Pentapetalae</taxon>
        <taxon>rosids</taxon>
        <taxon>malvids</taxon>
        <taxon>Brassicales</taxon>
        <taxon>Brassicaceae</taxon>
        <taxon>Brassiceae</taxon>
        <taxon>Brassica</taxon>
    </lineage>
</organism>
<accession>A0A8X8AYZ0</accession>
<evidence type="ECO:0000313" key="1">
    <source>
        <dbReference type="EMBL" id="KAG2314877.1"/>
    </source>
</evidence>
<name>A0A8X8AYZ0_BRACI</name>
<dbReference type="EMBL" id="JAAMPC010000004">
    <property type="protein sequence ID" value="KAG2314877.1"/>
    <property type="molecule type" value="Genomic_DNA"/>
</dbReference>
<comment type="caution">
    <text evidence="1">The sequence shown here is derived from an EMBL/GenBank/DDBJ whole genome shotgun (WGS) entry which is preliminary data.</text>
</comment>
<dbReference type="Proteomes" id="UP000886595">
    <property type="component" value="Unassembled WGS sequence"/>
</dbReference>
<reference evidence="1 2" key="1">
    <citation type="submission" date="2020-02" db="EMBL/GenBank/DDBJ databases">
        <authorList>
            <person name="Ma Q."/>
            <person name="Huang Y."/>
            <person name="Song X."/>
            <person name="Pei D."/>
        </authorList>
    </citation>
    <scope>NUCLEOTIDE SEQUENCE [LARGE SCALE GENOMIC DNA]</scope>
    <source>
        <strain evidence="1">Sxm20200214</strain>
        <tissue evidence="1">Leaf</tissue>
    </source>
</reference>
<proteinExistence type="predicted"/>
<evidence type="ECO:0000313" key="2">
    <source>
        <dbReference type="Proteomes" id="UP000886595"/>
    </source>
</evidence>